<evidence type="ECO:0000256" key="3">
    <source>
        <dbReference type="SAM" id="MobiDB-lite"/>
    </source>
</evidence>
<organism evidence="4 5">
    <name type="scientific">Litomosoides sigmodontis</name>
    <name type="common">Filarial nematode worm</name>
    <dbReference type="NCBI Taxonomy" id="42156"/>
    <lineage>
        <taxon>Eukaryota</taxon>
        <taxon>Metazoa</taxon>
        <taxon>Ecdysozoa</taxon>
        <taxon>Nematoda</taxon>
        <taxon>Chromadorea</taxon>
        <taxon>Rhabditida</taxon>
        <taxon>Spirurina</taxon>
        <taxon>Spiruromorpha</taxon>
        <taxon>Filarioidea</taxon>
        <taxon>Onchocercidae</taxon>
        <taxon>Litomosoides</taxon>
    </lineage>
</organism>
<feature type="region of interest" description="Disordered" evidence="3">
    <location>
        <begin position="1"/>
        <end position="20"/>
    </location>
</feature>
<dbReference type="InterPro" id="IPR052254">
    <property type="entry name" value="CUL4-DDB1_E3_ligase_receptor"/>
</dbReference>
<evidence type="ECO:0000313" key="5">
    <source>
        <dbReference type="Proteomes" id="UP000277928"/>
    </source>
</evidence>
<dbReference type="STRING" id="42156.A0A3P6U1L4"/>
<dbReference type="SUPFAM" id="SSF50978">
    <property type="entry name" value="WD40 repeat-like"/>
    <property type="match status" value="1"/>
</dbReference>
<evidence type="ECO:0000256" key="2">
    <source>
        <dbReference type="ARBA" id="ARBA00022737"/>
    </source>
</evidence>
<evidence type="ECO:0008006" key="6">
    <source>
        <dbReference type="Google" id="ProtNLM"/>
    </source>
</evidence>
<dbReference type="Pfam" id="PF23761">
    <property type="entry name" value="Beta-prop_DCAF4"/>
    <property type="match status" value="1"/>
</dbReference>
<proteinExistence type="predicted"/>
<gene>
    <name evidence="4" type="ORF">NLS_LOCUS8387</name>
</gene>
<dbReference type="Proteomes" id="UP000277928">
    <property type="component" value="Unassembled WGS sequence"/>
</dbReference>
<accession>A0A3P6U1L4</accession>
<evidence type="ECO:0000256" key="1">
    <source>
        <dbReference type="ARBA" id="ARBA00022574"/>
    </source>
</evidence>
<keyword evidence="2" id="KW-0677">Repeat</keyword>
<dbReference type="PANTHER" id="PTHR44472">
    <property type="entry name" value="DDB1- AND CUL4-ASSOCIATED FACTOR 4-RELATED"/>
    <property type="match status" value="1"/>
</dbReference>
<dbReference type="InterPro" id="IPR015943">
    <property type="entry name" value="WD40/YVTN_repeat-like_dom_sf"/>
</dbReference>
<dbReference type="OMA" id="TRIWSFH"/>
<dbReference type="GO" id="GO:0080008">
    <property type="term" value="C:Cul4-RING E3 ubiquitin ligase complex"/>
    <property type="evidence" value="ECO:0007669"/>
    <property type="project" value="TreeGrafter"/>
</dbReference>
<dbReference type="AlphaFoldDB" id="A0A3P6U1L4"/>
<keyword evidence="1" id="KW-0853">WD repeat</keyword>
<evidence type="ECO:0000313" key="4">
    <source>
        <dbReference type="EMBL" id="VDK87875.1"/>
    </source>
</evidence>
<dbReference type="EMBL" id="UYRX01001046">
    <property type="protein sequence ID" value="VDK87875.1"/>
    <property type="molecule type" value="Genomic_DNA"/>
</dbReference>
<dbReference type="InterPro" id="IPR036322">
    <property type="entry name" value="WD40_repeat_dom_sf"/>
</dbReference>
<dbReference type="Gene3D" id="2.130.10.10">
    <property type="entry name" value="YVTN repeat-like/Quinoprotein amine dehydrogenase"/>
    <property type="match status" value="1"/>
</dbReference>
<sequence length="480" mass="54542">MNEVDHTTNEQQVSHANAAVEESDIPGFAYDSVTKRYYRIQPQASGPNIGFRESDLRSNQQHKSFMAERERCCAKSFPSVSWLPKMIQRRELRGSSMSQFKRLVAEGTLRGVRKEPSYIQRGYTDIESLHSCHYVDISDDGKALVGCWSVRSRRDEGSQDTCGARFICFKVTAGHYDKMENVCWSKFGLKIRSSTYSANLVKSNLMDVCVEPINDNVTCALYVTTQTIVTMHNRFSTLSRVCIEPVAEFSSIYESAELRLPSYNMRWTCQKYVRAIAFNRNQMGIGIGLEENALLLDICTEQTTRINSLERGVMSLSFSADGILLFMGLMGYNVTCSDLRMSNRETVATYNDTKSTGWLRTLRTKPNMFVTEDHIGIIKFWDIRMGKPLFTIEDNINPYNKTPMHLEKDERILFSATSDGITRAWSTYNGERLCEFPSHDPRNSSQKPRLLYASNWGGFSGNAAILIATGSDFHVHELVL</sequence>
<reference evidence="4 5" key="1">
    <citation type="submission" date="2018-08" db="EMBL/GenBank/DDBJ databases">
        <authorList>
            <person name="Laetsch R D."/>
            <person name="Stevens L."/>
            <person name="Kumar S."/>
            <person name="Blaxter L. M."/>
        </authorList>
    </citation>
    <scope>NUCLEOTIDE SEQUENCE [LARGE SCALE GENOMIC DNA]</scope>
</reference>
<protein>
    <recommendedName>
        <fullName evidence="6">Anaphase-promoting complex subunit 4 WD40 domain-containing protein</fullName>
    </recommendedName>
</protein>
<keyword evidence="5" id="KW-1185">Reference proteome</keyword>
<name>A0A3P6U1L4_LITSI</name>
<dbReference type="OrthoDB" id="128867at2759"/>
<dbReference type="PANTHER" id="PTHR44472:SF1">
    <property type="entry name" value="DDB1 AND CUL4 ASSOCIATED FACTOR 4"/>
    <property type="match status" value="1"/>
</dbReference>